<dbReference type="InterPro" id="IPR000390">
    <property type="entry name" value="Small_drug/metabolite_transptr"/>
</dbReference>
<evidence type="ECO:0000256" key="1">
    <source>
        <dbReference type="ARBA" id="ARBA00004651"/>
    </source>
</evidence>
<sequence length="110" mass="11918">MKWLMLLLAIVLEACGTTSMKLSNGFANFVPSVLMFVLYGASLVVLDVALKQIPVGIAYAIWSGLGIVIISSIDAFYFKESLSLQQILFILLILVGVAGLNLSSLHSRTR</sequence>
<keyword evidence="3" id="KW-1003">Cell membrane</keyword>
<dbReference type="GO" id="GO:0005886">
    <property type="term" value="C:plasma membrane"/>
    <property type="evidence" value="ECO:0007669"/>
    <property type="project" value="UniProtKB-SubCell"/>
</dbReference>
<evidence type="ECO:0000256" key="3">
    <source>
        <dbReference type="ARBA" id="ARBA00022475"/>
    </source>
</evidence>
<comment type="subcellular location">
    <subcellularLocation>
        <location evidence="1 7">Cell membrane</location>
        <topology evidence="1 7">Multi-pass membrane protein</topology>
    </subcellularLocation>
</comment>
<reference evidence="9 10" key="1">
    <citation type="submission" date="2021-02" db="EMBL/GenBank/DDBJ databases">
        <title>Alicyclobacillus curvatus sp. nov. and Alicyclobacillus mengziensis sp. nov., two acidophilic bacteria isolated from acid mine drainage.</title>
        <authorList>
            <person name="Huang Y."/>
        </authorList>
    </citation>
    <scope>NUCLEOTIDE SEQUENCE [LARGE SCALE GENOMIC DNA]</scope>
    <source>
        <strain evidence="9 10">S30H14</strain>
    </source>
</reference>
<evidence type="ECO:0000256" key="7">
    <source>
        <dbReference type="RuleBase" id="RU003942"/>
    </source>
</evidence>
<comment type="similarity">
    <text evidence="7">Belongs to the drug/metabolite transporter (DMT) superfamily. Small multidrug resistance (SMR) (TC 2.A.7.1) family.</text>
</comment>
<accession>A0A9X7VWS2</accession>
<evidence type="ECO:0000313" key="10">
    <source>
        <dbReference type="Proteomes" id="UP000663505"/>
    </source>
</evidence>
<dbReference type="AlphaFoldDB" id="A0A9X7VWS2"/>
<keyword evidence="4 7" id="KW-0812">Transmembrane</keyword>
<dbReference type="GO" id="GO:0022857">
    <property type="term" value="F:transmembrane transporter activity"/>
    <property type="evidence" value="ECO:0007669"/>
    <property type="project" value="InterPro"/>
</dbReference>
<keyword evidence="5 8" id="KW-1133">Transmembrane helix</keyword>
<dbReference type="SUPFAM" id="SSF103481">
    <property type="entry name" value="Multidrug resistance efflux transporter EmrE"/>
    <property type="match status" value="1"/>
</dbReference>
<dbReference type="Gene3D" id="1.10.3730.20">
    <property type="match status" value="1"/>
</dbReference>
<evidence type="ECO:0000313" key="9">
    <source>
        <dbReference type="EMBL" id="QSO46506.1"/>
    </source>
</evidence>
<keyword evidence="10" id="KW-1185">Reference proteome</keyword>
<dbReference type="Proteomes" id="UP000663505">
    <property type="component" value="Chromosome"/>
</dbReference>
<dbReference type="Pfam" id="PF00893">
    <property type="entry name" value="Multi_Drug_Res"/>
    <property type="match status" value="1"/>
</dbReference>
<protein>
    <submittedName>
        <fullName evidence="9">Multidrug efflux SMR transporter</fullName>
    </submittedName>
</protein>
<dbReference type="InterPro" id="IPR045324">
    <property type="entry name" value="Small_multidrug_res"/>
</dbReference>
<feature type="transmembrane region" description="Helical" evidence="8">
    <location>
        <begin position="26"/>
        <end position="50"/>
    </location>
</feature>
<feature type="transmembrane region" description="Helical" evidence="8">
    <location>
        <begin position="57"/>
        <end position="78"/>
    </location>
</feature>
<dbReference type="KEGG" id="afx:JZ786_18860"/>
<dbReference type="FunFam" id="1.10.3730.20:FF:000001">
    <property type="entry name" value="Quaternary ammonium compound resistance transporter SugE"/>
    <property type="match status" value="1"/>
</dbReference>
<dbReference type="RefSeq" id="WP_206655875.1">
    <property type="nucleotide sequence ID" value="NZ_CP071182.1"/>
</dbReference>
<evidence type="ECO:0000256" key="8">
    <source>
        <dbReference type="SAM" id="Phobius"/>
    </source>
</evidence>
<evidence type="ECO:0000256" key="5">
    <source>
        <dbReference type="ARBA" id="ARBA00022989"/>
    </source>
</evidence>
<keyword evidence="2" id="KW-0813">Transport</keyword>
<evidence type="ECO:0000256" key="4">
    <source>
        <dbReference type="ARBA" id="ARBA00022692"/>
    </source>
</evidence>
<organism evidence="9 10">
    <name type="scientific">Alicyclobacillus mengziensis</name>
    <dbReference type="NCBI Taxonomy" id="2931921"/>
    <lineage>
        <taxon>Bacteria</taxon>
        <taxon>Bacillati</taxon>
        <taxon>Bacillota</taxon>
        <taxon>Bacilli</taxon>
        <taxon>Bacillales</taxon>
        <taxon>Alicyclobacillaceae</taxon>
        <taxon>Alicyclobacillus</taxon>
    </lineage>
</organism>
<dbReference type="InterPro" id="IPR037185">
    <property type="entry name" value="EmrE-like"/>
</dbReference>
<proteinExistence type="inferred from homology"/>
<dbReference type="PANTHER" id="PTHR30561:SF1">
    <property type="entry name" value="MULTIDRUG TRANSPORTER EMRE"/>
    <property type="match status" value="1"/>
</dbReference>
<keyword evidence="6 8" id="KW-0472">Membrane</keyword>
<name>A0A9X7VWS2_9BACL</name>
<dbReference type="EMBL" id="CP071182">
    <property type="protein sequence ID" value="QSO46506.1"/>
    <property type="molecule type" value="Genomic_DNA"/>
</dbReference>
<evidence type="ECO:0000256" key="2">
    <source>
        <dbReference type="ARBA" id="ARBA00022448"/>
    </source>
</evidence>
<dbReference type="PANTHER" id="PTHR30561">
    <property type="entry name" value="SMR FAMILY PROTON-DEPENDENT DRUG EFFLUX TRANSPORTER SUGE"/>
    <property type="match status" value="1"/>
</dbReference>
<feature type="transmembrane region" description="Helical" evidence="8">
    <location>
        <begin position="84"/>
        <end position="102"/>
    </location>
</feature>
<evidence type="ECO:0000256" key="6">
    <source>
        <dbReference type="ARBA" id="ARBA00023136"/>
    </source>
</evidence>
<gene>
    <name evidence="9" type="ORF">JZ786_18860</name>
</gene>